<evidence type="ECO:0008006" key="3">
    <source>
        <dbReference type="Google" id="ProtNLM"/>
    </source>
</evidence>
<sequence>MHVYILKTLLAPTFFYSHSTVHPIAKRFLRVSKMAICRCGMETTKLTSWTDRNPGRQFLNCSICGFVRWVDPPMCARALVVNPGLIRSMNRLEERVAIASAELWNYRLILFYSWMCFLFFLTSKDLDGNRIGGGGVLLYASN</sequence>
<evidence type="ECO:0000313" key="2">
    <source>
        <dbReference type="Proteomes" id="UP001177003"/>
    </source>
</evidence>
<dbReference type="PANTHER" id="PTHR33248">
    <property type="entry name" value="ZINC ION-BINDING PROTEIN"/>
    <property type="match status" value="1"/>
</dbReference>
<dbReference type="Proteomes" id="UP001177003">
    <property type="component" value="Chromosome 3"/>
</dbReference>
<dbReference type="AlphaFoldDB" id="A0AA35YIE0"/>
<accession>A0AA35YIE0</accession>
<proteinExistence type="predicted"/>
<dbReference type="EMBL" id="OX465079">
    <property type="protein sequence ID" value="CAI9274580.1"/>
    <property type="molecule type" value="Genomic_DNA"/>
</dbReference>
<name>A0AA35YIE0_LACSI</name>
<evidence type="ECO:0000313" key="1">
    <source>
        <dbReference type="EMBL" id="CAI9274580.1"/>
    </source>
</evidence>
<protein>
    <recommendedName>
        <fullName evidence="3">Zinc finger GRF-type domain-containing protein</fullName>
    </recommendedName>
</protein>
<reference evidence="1" key="1">
    <citation type="submission" date="2023-04" db="EMBL/GenBank/DDBJ databases">
        <authorList>
            <person name="Vijverberg K."/>
            <person name="Xiong W."/>
            <person name="Schranz E."/>
        </authorList>
    </citation>
    <scope>NUCLEOTIDE SEQUENCE</scope>
</reference>
<organism evidence="1 2">
    <name type="scientific">Lactuca saligna</name>
    <name type="common">Willowleaf lettuce</name>
    <dbReference type="NCBI Taxonomy" id="75948"/>
    <lineage>
        <taxon>Eukaryota</taxon>
        <taxon>Viridiplantae</taxon>
        <taxon>Streptophyta</taxon>
        <taxon>Embryophyta</taxon>
        <taxon>Tracheophyta</taxon>
        <taxon>Spermatophyta</taxon>
        <taxon>Magnoliopsida</taxon>
        <taxon>eudicotyledons</taxon>
        <taxon>Gunneridae</taxon>
        <taxon>Pentapetalae</taxon>
        <taxon>asterids</taxon>
        <taxon>campanulids</taxon>
        <taxon>Asterales</taxon>
        <taxon>Asteraceae</taxon>
        <taxon>Cichorioideae</taxon>
        <taxon>Cichorieae</taxon>
        <taxon>Lactucinae</taxon>
        <taxon>Lactuca</taxon>
    </lineage>
</organism>
<gene>
    <name evidence="1" type="ORF">LSALG_LOCUS14653</name>
</gene>
<keyword evidence="2" id="KW-1185">Reference proteome</keyword>